<accession>A0ABU7KBX1</accession>
<evidence type="ECO:0000256" key="5">
    <source>
        <dbReference type="ARBA" id="ARBA00022777"/>
    </source>
</evidence>
<dbReference type="EC" id="2.7.11.1" evidence="1"/>
<dbReference type="PANTHER" id="PTHR24363">
    <property type="entry name" value="SERINE/THREONINE PROTEIN KINASE"/>
    <property type="match status" value="1"/>
</dbReference>
<dbReference type="Gene3D" id="3.30.200.20">
    <property type="entry name" value="Phosphorylase Kinase, domain 1"/>
    <property type="match status" value="1"/>
</dbReference>
<evidence type="ECO:0000256" key="2">
    <source>
        <dbReference type="ARBA" id="ARBA00022527"/>
    </source>
</evidence>
<dbReference type="RefSeq" id="WP_330093493.1">
    <property type="nucleotide sequence ID" value="NZ_JAUZMY010000022.1"/>
</dbReference>
<dbReference type="PROSITE" id="PS50011">
    <property type="entry name" value="PROTEIN_KINASE_DOM"/>
    <property type="match status" value="1"/>
</dbReference>
<evidence type="ECO:0000259" key="9">
    <source>
        <dbReference type="PROSITE" id="PS50011"/>
    </source>
</evidence>
<dbReference type="SMART" id="SM00220">
    <property type="entry name" value="S_TKc"/>
    <property type="match status" value="1"/>
</dbReference>
<dbReference type="Gene3D" id="1.10.510.10">
    <property type="entry name" value="Transferase(Phosphotransferase) domain 1"/>
    <property type="match status" value="1"/>
</dbReference>
<dbReference type="SUPFAM" id="SSF158745">
    <property type="entry name" value="LanC-like"/>
    <property type="match status" value="1"/>
</dbReference>
<protein>
    <recommendedName>
        <fullName evidence="1">non-specific serine/threonine protein kinase</fullName>
        <ecNumber evidence="1">2.7.11.1</ecNumber>
    </recommendedName>
</protein>
<name>A0ABU7KBX1_9ACTN</name>
<dbReference type="SMART" id="SM01260">
    <property type="entry name" value="LANC_like"/>
    <property type="match status" value="1"/>
</dbReference>
<comment type="catalytic activity">
    <reaction evidence="8">
        <text>L-seryl-[protein] + ATP = O-phospho-L-seryl-[protein] + ADP + H(+)</text>
        <dbReference type="Rhea" id="RHEA:17989"/>
        <dbReference type="Rhea" id="RHEA-COMP:9863"/>
        <dbReference type="Rhea" id="RHEA-COMP:11604"/>
        <dbReference type="ChEBI" id="CHEBI:15378"/>
        <dbReference type="ChEBI" id="CHEBI:29999"/>
        <dbReference type="ChEBI" id="CHEBI:30616"/>
        <dbReference type="ChEBI" id="CHEBI:83421"/>
        <dbReference type="ChEBI" id="CHEBI:456216"/>
        <dbReference type="EC" id="2.7.11.1"/>
    </reaction>
</comment>
<evidence type="ECO:0000313" key="10">
    <source>
        <dbReference type="EMBL" id="MEE2039726.1"/>
    </source>
</evidence>
<organism evidence="10 11">
    <name type="scientific">Nocardiopsis codii</name>
    <dbReference type="NCBI Taxonomy" id="3065942"/>
    <lineage>
        <taxon>Bacteria</taxon>
        <taxon>Bacillati</taxon>
        <taxon>Actinomycetota</taxon>
        <taxon>Actinomycetes</taxon>
        <taxon>Streptosporangiales</taxon>
        <taxon>Nocardiopsidaceae</taxon>
        <taxon>Nocardiopsis</taxon>
    </lineage>
</organism>
<gene>
    <name evidence="10" type="primary">lanL</name>
    <name evidence="10" type="ORF">Q8791_21125</name>
</gene>
<dbReference type="InterPro" id="IPR012341">
    <property type="entry name" value="6hp_glycosidase-like_sf"/>
</dbReference>
<feature type="domain" description="Protein kinase" evidence="9">
    <location>
        <begin position="216"/>
        <end position="474"/>
    </location>
</feature>
<dbReference type="Gene3D" id="1.50.10.10">
    <property type="match status" value="1"/>
</dbReference>
<evidence type="ECO:0000256" key="1">
    <source>
        <dbReference type="ARBA" id="ARBA00012513"/>
    </source>
</evidence>
<dbReference type="NCBIfam" id="NF038150">
    <property type="entry name" value="lanthi_synth_IV"/>
    <property type="match status" value="1"/>
</dbReference>
<dbReference type="PRINTS" id="PR01950">
    <property type="entry name" value="LANCSUPER"/>
</dbReference>
<dbReference type="InterPro" id="IPR007822">
    <property type="entry name" value="LANC-like"/>
</dbReference>
<keyword evidence="11" id="KW-1185">Reference proteome</keyword>
<evidence type="ECO:0000256" key="7">
    <source>
        <dbReference type="ARBA" id="ARBA00047899"/>
    </source>
</evidence>
<dbReference type="SUPFAM" id="SSF56112">
    <property type="entry name" value="Protein kinase-like (PK-like)"/>
    <property type="match status" value="1"/>
</dbReference>
<dbReference type="Pfam" id="PF25816">
    <property type="entry name" value="RamC_N"/>
    <property type="match status" value="1"/>
</dbReference>
<keyword evidence="3" id="KW-0808">Transferase</keyword>
<dbReference type="Proteomes" id="UP001356095">
    <property type="component" value="Unassembled WGS sequence"/>
</dbReference>
<keyword evidence="4" id="KW-0547">Nucleotide-binding</keyword>
<evidence type="ECO:0000313" key="11">
    <source>
        <dbReference type="Proteomes" id="UP001356095"/>
    </source>
</evidence>
<evidence type="ECO:0000256" key="8">
    <source>
        <dbReference type="ARBA" id="ARBA00048679"/>
    </source>
</evidence>
<dbReference type="Pfam" id="PF00069">
    <property type="entry name" value="Pkinase"/>
    <property type="match status" value="1"/>
</dbReference>
<dbReference type="EMBL" id="JAUZMY010000022">
    <property type="protein sequence ID" value="MEE2039726.1"/>
    <property type="molecule type" value="Genomic_DNA"/>
</dbReference>
<proteinExistence type="predicted"/>
<dbReference type="Pfam" id="PF05147">
    <property type="entry name" value="LANC_like"/>
    <property type="match status" value="1"/>
</dbReference>
<sequence length="863" mass="90598">MRETRVREYAGTRTCTVGMRDRAVAAGRVVSDYGPWTDVALPGLDLPPQGWKIHVSARPVTLLATVDRVLPLLLRTPCRFKFARTTEVMRELNSHHNRPGAVGKGVTVYTRPDDFADLAEKLAAELVGMEGPNIPSDRRLRPDSPVHYRYAPFAGAYGIDGNGDFQLVLHDGEGRERPGAADGRYQAPDWLPDPFTGRPPAPAGGDPGPVLLGGRFLVPGAIAHTAVGGVYRGTDRESGTGVVVKERRAYTGEEADGSRDARHRLRGEAAVLRRLEDVAGVPRVVDHFRHGADEFLVTTDVGPRDLRTDVAENGTYTTAGRDLARLGRDLLGLLDAVHGRGVLVRDLAPKNIVLAADGTPFLVDFEISHLEGDQVHGWTPGYSSPAQELGEPACAEDDLYSLGATLLYAVTGIDPAARSTAAVPDDGRARTALAALEGGVPPCARAVPGLMSPDPAERRAAADLLRSGADHPPLRADPRYTVTRASLPSLVANALEQTRGVARDLLAGRGGSPGGRPSPTNLYRGSAGVGMELLRQGDPESLGLARALAHWTTGFLALRRQLPGLQDGEAGTALFLATAARELDEPVLFEAVRGLARTAPESVTGTDHSSGLAGIGLAQLQLWRLCGDDSRLALARSCAERLVAPSPAEGLRSSPPDPRDHDEVTTRLGFSHGVAGVAHFLLCLEAAAGDTDAGAEAAACLDVLAGLVPGLVAAAAAPEARPMVASFCQGLTGIGGVLLRAGAVWDEPRYTELAATAAARCRAHAPKMQVACQCCGLAGVGEFLLDTADLTGGSAPRDAALDVAGLVLVRSAGTPEAPVLLDHTREPGGGWATGASGVLSFLRRLDRGGPRDWLGDELLDARP</sequence>
<dbReference type="InterPro" id="IPR058053">
    <property type="entry name" value="RamC_C"/>
</dbReference>
<keyword evidence="5" id="KW-0418">Kinase</keyword>
<keyword evidence="6" id="KW-0067">ATP-binding</keyword>
<comment type="catalytic activity">
    <reaction evidence="7">
        <text>L-threonyl-[protein] + ATP = O-phospho-L-threonyl-[protein] + ADP + H(+)</text>
        <dbReference type="Rhea" id="RHEA:46608"/>
        <dbReference type="Rhea" id="RHEA-COMP:11060"/>
        <dbReference type="Rhea" id="RHEA-COMP:11605"/>
        <dbReference type="ChEBI" id="CHEBI:15378"/>
        <dbReference type="ChEBI" id="CHEBI:30013"/>
        <dbReference type="ChEBI" id="CHEBI:30616"/>
        <dbReference type="ChEBI" id="CHEBI:61977"/>
        <dbReference type="ChEBI" id="CHEBI:456216"/>
        <dbReference type="EC" id="2.7.11.1"/>
    </reaction>
</comment>
<evidence type="ECO:0000256" key="4">
    <source>
        <dbReference type="ARBA" id="ARBA00022741"/>
    </source>
</evidence>
<dbReference type="InterPro" id="IPR000719">
    <property type="entry name" value="Prot_kinase_dom"/>
</dbReference>
<dbReference type="InterPro" id="IPR057929">
    <property type="entry name" value="RamC_N"/>
</dbReference>
<evidence type="ECO:0000256" key="3">
    <source>
        <dbReference type="ARBA" id="ARBA00022679"/>
    </source>
</evidence>
<keyword evidence="2" id="KW-0723">Serine/threonine-protein kinase</keyword>
<dbReference type="PANTHER" id="PTHR24363:SF0">
    <property type="entry name" value="SERINE_THREONINE KINASE LIKE DOMAIN CONTAINING 1"/>
    <property type="match status" value="1"/>
</dbReference>
<dbReference type="CDD" id="cd04791">
    <property type="entry name" value="LanC_SerThrkinase"/>
    <property type="match status" value="1"/>
</dbReference>
<reference evidence="10 11" key="1">
    <citation type="submission" date="2023-08" db="EMBL/GenBank/DDBJ databases">
        <authorList>
            <person name="Girao M."/>
            <person name="Carvalho M.F."/>
        </authorList>
    </citation>
    <scope>NUCLEOTIDE SEQUENCE [LARGE SCALE GENOMIC DNA]</scope>
    <source>
        <strain evidence="10 11">CT-R113</strain>
    </source>
</reference>
<comment type="caution">
    <text evidence="10">The sequence shown here is derived from an EMBL/GenBank/DDBJ whole genome shotgun (WGS) entry which is preliminary data.</text>
</comment>
<dbReference type="InterPro" id="IPR011009">
    <property type="entry name" value="Kinase-like_dom_sf"/>
</dbReference>
<evidence type="ECO:0000256" key="6">
    <source>
        <dbReference type="ARBA" id="ARBA00022840"/>
    </source>
</evidence>